<proteinExistence type="inferred from homology"/>
<keyword evidence="2" id="KW-0560">Oxidoreductase</keyword>
<dbReference type="AlphaFoldDB" id="A0AA41UK78"/>
<dbReference type="CDD" id="cd05233">
    <property type="entry name" value="SDR_c"/>
    <property type="match status" value="1"/>
</dbReference>
<dbReference type="FunFam" id="3.40.50.720:FF:000084">
    <property type="entry name" value="Short-chain dehydrogenase reductase"/>
    <property type="match status" value="1"/>
</dbReference>
<sequence length="267" mass="28235">MDFKDEFRGQSVMITGAAGGIGKETAQRFAAAGARVAICDVKARQGRQTADEISASGGTALFQELDVADAQAAQYAVEKAVAQFGAIDVLVNCAGIAGQAFKNISRTEEAEWDRTYQVNLKGTANCCKAVYGYFRAQKSGKIINVSSVSARMPAAGITPYAASKAAVLNLTRSLAAEMAGFNVNVNAVCPGWIWTPIYSESGPFRHYAEKHGSTAREAFLGMVKRFCPLQREQTEADVANVVLFLASAAAKNITGQTINVDGGAVMS</sequence>
<dbReference type="InterPro" id="IPR057326">
    <property type="entry name" value="KR_dom"/>
</dbReference>
<dbReference type="EMBL" id="JALJRB010000004">
    <property type="protein sequence ID" value="MCJ8500116.1"/>
    <property type="molecule type" value="Genomic_DNA"/>
</dbReference>
<dbReference type="NCBIfam" id="NF005559">
    <property type="entry name" value="PRK07231.1"/>
    <property type="match status" value="1"/>
</dbReference>
<protein>
    <submittedName>
        <fullName evidence="5">SDR family oxidoreductase</fullName>
    </submittedName>
</protein>
<comment type="caution">
    <text evidence="5">The sequence shown here is derived from an EMBL/GenBank/DDBJ whole genome shotgun (WGS) entry which is preliminary data.</text>
</comment>
<feature type="domain" description="Ketoreductase" evidence="4">
    <location>
        <begin position="10"/>
        <end position="194"/>
    </location>
</feature>
<name>A0AA41UK78_9BACT</name>
<dbReference type="PANTHER" id="PTHR24321">
    <property type="entry name" value="DEHYDROGENASES, SHORT CHAIN"/>
    <property type="match status" value="1"/>
</dbReference>
<gene>
    <name evidence="5" type="ORF">MRX98_05980</name>
</gene>
<dbReference type="Gene3D" id="3.40.50.720">
    <property type="entry name" value="NAD(P)-binding Rossmann-like Domain"/>
    <property type="match status" value="1"/>
</dbReference>
<dbReference type="PROSITE" id="PS00061">
    <property type="entry name" value="ADH_SHORT"/>
    <property type="match status" value="1"/>
</dbReference>
<evidence type="ECO:0000256" key="3">
    <source>
        <dbReference type="ARBA" id="ARBA00023027"/>
    </source>
</evidence>
<dbReference type="RefSeq" id="WP_246903904.1">
    <property type="nucleotide sequence ID" value="NZ_JALJRB010000004.1"/>
</dbReference>
<evidence type="ECO:0000313" key="5">
    <source>
        <dbReference type="EMBL" id="MCJ8500116.1"/>
    </source>
</evidence>
<dbReference type="SMART" id="SM00822">
    <property type="entry name" value="PKS_KR"/>
    <property type="match status" value="1"/>
</dbReference>
<dbReference type="PRINTS" id="PR00081">
    <property type="entry name" value="GDHRDH"/>
</dbReference>
<dbReference type="GO" id="GO:0016491">
    <property type="term" value="F:oxidoreductase activity"/>
    <property type="evidence" value="ECO:0007669"/>
    <property type="project" value="UniProtKB-KW"/>
</dbReference>
<dbReference type="PANTHER" id="PTHR24321:SF8">
    <property type="entry name" value="ESTRADIOL 17-BETA-DEHYDROGENASE 8-RELATED"/>
    <property type="match status" value="1"/>
</dbReference>
<dbReference type="SUPFAM" id="SSF51735">
    <property type="entry name" value="NAD(P)-binding Rossmann-fold domains"/>
    <property type="match status" value="1"/>
</dbReference>
<evidence type="ECO:0000313" key="6">
    <source>
        <dbReference type="Proteomes" id="UP001165427"/>
    </source>
</evidence>
<dbReference type="Pfam" id="PF13561">
    <property type="entry name" value="adh_short_C2"/>
    <property type="match status" value="1"/>
</dbReference>
<reference evidence="5" key="1">
    <citation type="submission" date="2022-04" db="EMBL/GenBank/DDBJ databases">
        <title>Desulfatitalea alkaliphila sp. nov., a novel anaerobic sulfate-reducing bacterium isolated from terrestrial mud volcano, Taman Peninsula, Russia.</title>
        <authorList>
            <person name="Khomyakova M.A."/>
            <person name="Merkel A.Y."/>
            <person name="Slobodkin A.I."/>
        </authorList>
    </citation>
    <scope>NUCLEOTIDE SEQUENCE</scope>
    <source>
        <strain evidence="5">M08but</strain>
    </source>
</reference>
<organism evidence="5 6">
    <name type="scientific">Desulfatitalea alkaliphila</name>
    <dbReference type="NCBI Taxonomy" id="2929485"/>
    <lineage>
        <taxon>Bacteria</taxon>
        <taxon>Pseudomonadati</taxon>
        <taxon>Thermodesulfobacteriota</taxon>
        <taxon>Desulfobacteria</taxon>
        <taxon>Desulfobacterales</taxon>
        <taxon>Desulfosarcinaceae</taxon>
        <taxon>Desulfatitalea</taxon>
    </lineage>
</organism>
<dbReference type="InterPro" id="IPR036291">
    <property type="entry name" value="NAD(P)-bd_dom_sf"/>
</dbReference>
<evidence type="ECO:0000256" key="1">
    <source>
        <dbReference type="ARBA" id="ARBA00006484"/>
    </source>
</evidence>
<accession>A0AA41UK78</accession>
<dbReference type="InterPro" id="IPR002347">
    <property type="entry name" value="SDR_fam"/>
</dbReference>
<keyword evidence="3" id="KW-0520">NAD</keyword>
<comment type="similarity">
    <text evidence="1">Belongs to the short-chain dehydrogenases/reductases (SDR) family.</text>
</comment>
<dbReference type="PRINTS" id="PR00080">
    <property type="entry name" value="SDRFAMILY"/>
</dbReference>
<keyword evidence="6" id="KW-1185">Reference proteome</keyword>
<dbReference type="InterPro" id="IPR020904">
    <property type="entry name" value="Sc_DH/Rdtase_CS"/>
</dbReference>
<dbReference type="Proteomes" id="UP001165427">
    <property type="component" value="Unassembled WGS sequence"/>
</dbReference>
<evidence type="ECO:0000259" key="4">
    <source>
        <dbReference type="SMART" id="SM00822"/>
    </source>
</evidence>
<evidence type="ECO:0000256" key="2">
    <source>
        <dbReference type="ARBA" id="ARBA00023002"/>
    </source>
</evidence>